<reference evidence="1" key="1">
    <citation type="submission" date="2021-04" db="EMBL/GenBank/DDBJ databases">
        <title>Oceanospirillales bacteria with DddD are important DMSP degraders in coastal seawater.</title>
        <authorList>
            <person name="Liu J."/>
        </authorList>
    </citation>
    <scope>NUCLEOTIDE SEQUENCE</scope>
    <source>
        <strain evidence="1">D13-1</strain>
    </source>
</reference>
<evidence type="ECO:0000313" key="1">
    <source>
        <dbReference type="EMBL" id="UTW13881.1"/>
    </source>
</evidence>
<proteinExistence type="predicted"/>
<dbReference type="InterPro" id="IPR021730">
    <property type="entry name" value="YdbH"/>
</dbReference>
<accession>A0ABY5HSF5</accession>
<name>A0ABY5HSF5_9GAMM</name>
<gene>
    <name evidence="1" type="ORF">KDW95_09695</name>
</gene>
<dbReference type="EMBL" id="CP073347">
    <property type="protein sequence ID" value="UTW13881.1"/>
    <property type="molecule type" value="Genomic_DNA"/>
</dbReference>
<evidence type="ECO:0000313" key="2">
    <source>
        <dbReference type="Proteomes" id="UP001058461"/>
    </source>
</evidence>
<sequence>MRPALWLLTPLLLLALLYALLPMLASYSIEHWLQARGIAQPRIELDYPQWNQLQIRSFSLTQQRSGQRIDLSTGPILIEYDPLDLIGRLHFNSLRITSLKLQVQTRASEHSAISALDLRPLLPAAWLALAPASRLQVGELELRLAAAGQPERSLQGNINLEDGHLHSRLQLRQDDSALGWIDLQLDSDNRFELRLQQGAHPLYQARGELRPGTDLLEIRLQHALELTEAWHWQLQLPTPLIPGEPAALQGRVDAQGVIRLPLDLDVHAWPQALSIEQTLSGPLQLALNREELQRVQLPLDARLQLRAGELHLSLPAGSRAELQGLTLPGFATTQASVELRSALDYRTRLAAFEAGVLQLPPIELLLKSPPLQHASGSLALDPISLDIDDLNPRQGSATGRVRMPSLRWQSPGQTLPDAALDTRFELKDGGLNQRFTLSLHDPALKLSGRANTRLSPLVSDIHWQASPLALHQAERLWNRYYPPAPPELGIDAGTLHHNGSANISTQGIALRLELHAEQLAGRWGAVELAGLDWRSSTLRRHGGRVLHQGQLRLDQLDAGFPVHQVALDYGYEQRLPQPAQLQLNSLSAQLLGGSLAVDSVTINPQSPTLDTQLRLQGLQLQRVLELQQQKGLSGEGLLSGILPLSFDASGFRVRDGRIASQGPGWIRFAPDARVAALGQAHQGMAMALQALKNFEYEVLSVDLQYDADGATLMNTRLQGRNPDWNNGRPVDFSINIEQNLLTLLKTLQFTDKLTESIEKRYR</sequence>
<dbReference type="Proteomes" id="UP001058461">
    <property type="component" value="Chromosome"/>
</dbReference>
<keyword evidence="2" id="KW-1185">Reference proteome</keyword>
<protein>
    <submittedName>
        <fullName evidence="1">YdbH domain-containing protein</fullName>
    </submittedName>
</protein>
<dbReference type="Pfam" id="PF11739">
    <property type="entry name" value="YdbH-like"/>
    <property type="match status" value="1"/>
</dbReference>
<dbReference type="RefSeq" id="WP_255856072.1">
    <property type="nucleotide sequence ID" value="NZ_CP073347.1"/>
</dbReference>
<organism evidence="1 2">
    <name type="scientific">Marinobacterium rhizophilum</name>
    <dbReference type="NCBI Taxonomy" id="420402"/>
    <lineage>
        <taxon>Bacteria</taxon>
        <taxon>Pseudomonadati</taxon>
        <taxon>Pseudomonadota</taxon>
        <taxon>Gammaproteobacteria</taxon>
        <taxon>Oceanospirillales</taxon>
        <taxon>Oceanospirillaceae</taxon>
        <taxon>Marinobacterium</taxon>
    </lineage>
</organism>